<evidence type="ECO:0000313" key="1">
    <source>
        <dbReference type="EMBL" id="KAF0738448.1"/>
    </source>
</evidence>
<dbReference type="VEuPathDB" id="FungiDB:AeMF1_004357"/>
<dbReference type="AlphaFoldDB" id="A0A6G0XEK4"/>
<dbReference type="EMBL" id="VJMJ01000074">
    <property type="protein sequence ID" value="KAF0738448.1"/>
    <property type="molecule type" value="Genomic_DNA"/>
</dbReference>
<sequence>MTAMCIFYRCQNPADGSGRKCIVHLNRTPCKAFQCPNQAYARGRCVRHGARKLCREQGCPHHRRAGGYCARHTAAMGLQKKPDRPLLQLEPLAFGSVPPSVVDTDWLEVLDLFQEDRSGANGSMNALSEAPHVMGDWEFLAMCEDPLLDLLTSPPCVS</sequence>
<accession>A0A6G0XEK4</accession>
<evidence type="ECO:0000313" key="2">
    <source>
        <dbReference type="Proteomes" id="UP000481153"/>
    </source>
</evidence>
<reference evidence="1 2" key="1">
    <citation type="submission" date="2019-07" db="EMBL/GenBank/DDBJ databases">
        <title>Genomics analysis of Aphanomyces spp. identifies a new class of oomycete effector associated with host adaptation.</title>
        <authorList>
            <person name="Gaulin E."/>
        </authorList>
    </citation>
    <scope>NUCLEOTIDE SEQUENCE [LARGE SCALE GENOMIC DNA]</scope>
    <source>
        <strain evidence="1 2">ATCC 201684</strain>
    </source>
</reference>
<protein>
    <submittedName>
        <fullName evidence="1">Uncharacterized protein</fullName>
    </submittedName>
</protein>
<proteinExistence type="predicted"/>
<comment type="caution">
    <text evidence="1">The sequence shown here is derived from an EMBL/GenBank/DDBJ whole genome shotgun (WGS) entry which is preliminary data.</text>
</comment>
<dbReference type="OrthoDB" id="78057at2759"/>
<name>A0A6G0XEK4_9STRA</name>
<keyword evidence="2" id="KW-1185">Reference proteome</keyword>
<gene>
    <name evidence="1" type="ORF">Ae201684_005679</name>
</gene>
<organism evidence="1 2">
    <name type="scientific">Aphanomyces euteiches</name>
    <dbReference type="NCBI Taxonomy" id="100861"/>
    <lineage>
        <taxon>Eukaryota</taxon>
        <taxon>Sar</taxon>
        <taxon>Stramenopiles</taxon>
        <taxon>Oomycota</taxon>
        <taxon>Saprolegniomycetes</taxon>
        <taxon>Saprolegniales</taxon>
        <taxon>Verrucalvaceae</taxon>
        <taxon>Aphanomyces</taxon>
    </lineage>
</organism>
<dbReference type="Proteomes" id="UP000481153">
    <property type="component" value="Unassembled WGS sequence"/>
</dbReference>